<dbReference type="EMBL" id="FOQC01000039">
    <property type="protein sequence ID" value="SFI03364.1"/>
    <property type="molecule type" value="Genomic_DNA"/>
</dbReference>
<dbReference type="InterPro" id="IPR012427">
    <property type="entry name" value="DUF1622"/>
</dbReference>
<reference evidence="2 5" key="1">
    <citation type="submission" date="2016-02" db="EMBL/GenBank/DDBJ databases">
        <authorList>
            <person name="Strepis N."/>
        </authorList>
    </citation>
    <scope>NUCLEOTIDE SEQUENCE [LARGE SCALE GENOMIC DNA]</scope>
    <source>
        <strain evidence="2">Trichococcus flocculiformis</strain>
    </source>
</reference>
<keyword evidence="1" id="KW-0812">Transmembrane</keyword>
<proteinExistence type="predicted"/>
<keyword evidence="1" id="KW-0472">Membrane</keyword>
<dbReference type="AlphaFoldDB" id="A0A143YXX4"/>
<evidence type="ECO:0000256" key="1">
    <source>
        <dbReference type="SAM" id="Phobius"/>
    </source>
</evidence>
<dbReference type="Proteomes" id="UP000195947">
    <property type="component" value="Unassembled WGS sequence"/>
</dbReference>
<dbReference type="Proteomes" id="UP000589373">
    <property type="component" value="Unassembled WGS sequence"/>
</dbReference>
<comment type="caution">
    <text evidence="3">The sequence shown here is derived from an EMBL/GenBank/DDBJ whole genome shotgun (WGS) entry which is preliminary data.</text>
</comment>
<dbReference type="Proteomes" id="UP000199686">
    <property type="component" value="Unassembled WGS sequence"/>
</dbReference>
<reference evidence="3 7" key="3">
    <citation type="journal article" date="2020" name="Biotechnol. Biofuels">
        <title>New insights from the biogas microbiome by comprehensive genome-resolved metagenomics of nearly 1600 species originating from multiple anaerobic digesters.</title>
        <authorList>
            <person name="Campanaro S."/>
            <person name="Treu L."/>
            <person name="Rodriguez-R L.M."/>
            <person name="Kovalovszki A."/>
            <person name="Ziels R.M."/>
            <person name="Maus I."/>
            <person name="Zhu X."/>
            <person name="Kougias P.G."/>
            <person name="Basile A."/>
            <person name="Luo G."/>
            <person name="Schluter A."/>
            <person name="Konstantinidis K.T."/>
            <person name="Angelidaki I."/>
        </authorList>
    </citation>
    <scope>NUCLEOTIDE SEQUENCE [LARGE SCALE GENOMIC DNA]</scope>
    <source>
        <strain evidence="3">AS07pgkLD_105</strain>
    </source>
</reference>
<dbReference type="EMBL" id="FJMZ01000042">
    <property type="protein sequence ID" value="CZR01618.1"/>
    <property type="molecule type" value="Genomic_DNA"/>
</dbReference>
<dbReference type="STRING" id="82803.SAMN04488048_10111"/>
<dbReference type="RefSeq" id="WP_086990422.1">
    <property type="nucleotide sequence ID" value="NZ_FJMZ01000042.1"/>
</dbReference>
<dbReference type="Pfam" id="PF07784">
    <property type="entry name" value="DUF1622"/>
    <property type="match status" value="1"/>
</dbReference>
<evidence type="ECO:0000313" key="2">
    <source>
        <dbReference type="EMBL" id="CZR01618.1"/>
    </source>
</evidence>
<keyword evidence="5" id="KW-1185">Reference proteome</keyword>
<evidence type="ECO:0000313" key="5">
    <source>
        <dbReference type="Proteomes" id="UP000195947"/>
    </source>
</evidence>
<gene>
    <name evidence="3" type="ORF">GX662_00475</name>
    <name evidence="4" type="ORF">SAMN04488507_10394</name>
    <name evidence="2" type="ORF">TFLO_2663</name>
</gene>
<dbReference type="EMBL" id="JAAZCD010000011">
    <property type="protein sequence ID" value="NLD30728.1"/>
    <property type="molecule type" value="Genomic_DNA"/>
</dbReference>
<evidence type="ECO:0000313" key="6">
    <source>
        <dbReference type="Proteomes" id="UP000199686"/>
    </source>
</evidence>
<reference evidence="4 6" key="2">
    <citation type="submission" date="2016-10" db="EMBL/GenBank/DDBJ databases">
        <authorList>
            <person name="Varghese N."/>
            <person name="Submissions S."/>
        </authorList>
    </citation>
    <scope>NUCLEOTIDE SEQUENCE [LARGE SCALE GENOMIC DNA]</scope>
    <source>
        <strain evidence="4 6">DSM 2094</strain>
    </source>
</reference>
<evidence type="ECO:0000313" key="4">
    <source>
        <dbReference type="EMBL" id="SFI03364.1"/>
    </source>
</evidence>
<protein>
    <submittedName>
        <fullName evidence="3">DUF1622 domain-containing protein</fullName>
    </submittedName>
    <submittedName>
        <fullName evidence="4">Uncharacterized membrane protein</fullName>
    </submittedName>
</protein>
<dbReference type="PANTHER" id="PTHR38468:SF1">
    <property type="entry name" value="SLL0939 PROTEIN"/>
    <property type="match status" value="1"/>
</dbReference>
<evidence type="ECO:0000313" key="3">
    <source>
        <dbReference type="EMBL" id="NLD30728.1"/>
    </source>
</evidence>
<dbReference type="OrthoDB" id="1654752at2"/>
<accession>A0A143YXX4</accession>
<keyword evidence="1" id="KW-1133">Transmembrane helix</keyword>
<organism evidence="3 7">
    <name type="scientific">Trichococcus flocculiformis</name>
    <dbReference type="NCBI Taxonomy" id="82803"/>
    <lineage>
        <taxon>Bacteria</taxon>
        <taxon>Bacillati</taxon>
        <taxon>Bacillota</taxon>
        <taxon>Bacilli</taxon>
        <taxon>Lactobacillales</taxon>
        <taxon>Carnobacteriaceae</taxon>
        <taxon>Trichococcus</taxon>
    </lineage>
</organism>
<feature type="transmembrane region" description="Helical" evidence="1">
    <location>
        <begin position="81"/>
        <end position="102"/>
    </location>
</feature>
<feature type="transmembrane region" description="Helical" evidence="1">
    <location>
        <begin position="20"/>
        <end position="38"/>
    </location>
</feature>
<sequence length="111" mass="12358">MNLHAVLTEVIPTLASLIEGIGVLIILYGCVKSLYLFIIDRLNLSNNQPKLELAKALAFSLEFKLAAEILKTVIIQTIDEFIVLSAIVILRVVLTVVIHWEIKSTNSEELD</sequence>
<dbReference type="PANTHER" id="PTHR38468">
    <property type="entry name" value="SLL0939 PROTEIN"/>
    <property type="match status" value="1"/>
</dbReference>
<name>A0A143YXX4_9LACT</name>
<evidence type="ECO:0000313" key="7">
    <source>
        <dbReference type="Proteomes" id="UP000589373"/>
    </source>
</evidence>